<gene>
    <name evidence="2" type="ORF">RM706_12110</name>
</gene>
<comment type="caution">
    <text evidence="2">The sequence shown here is derived from an EMBL/GenBank/DDBJ whole genome shotgun (WGS) entry which is preliminary data.</text>
</comment>
<dbReference type="EMBL" id="JAVRHR010000002">
    <property type="protein sequence ID" value="MDT0607784.1"/>
    <property type="molecule type" value="Genomic_DNA"/>
</dbReference>
<evidence type="ECO:0000256" key="1">
    <source>
        <dbReference type="SAM" id="SignalP"/>
    </source>
</evidence>
<feature type="chain" id="PRO_5046314940" evidence="1">
    <location>
        <begin position="25"/>
        <end position="378"/>
    </location>
</feature>
<dbReference type="SUPFAM" id="SSF82171">
    <property type="entry name" value="DPP6 N-terminal domain-like"/>
    <property type="match status" value="1"/>
</dbReference>
<feature type="signal peptide" evidence="1">
    <location>
        <begin position="1"/>
        <end position="24"/>
    </location>
</feature>
<dbReference type="RefSeq" id="WP_311351847.1">
    <property type="nucleotide sequence ID" value="NZ_JAVRHR010000002.1"/>
</dbReference>
<dbReference type="Pfam" id="PF07676">
    <property type="entry name" value="PD40"/>
    <property type="match status" value="1"/>
</dbReference>
<dbReference type="Proteomes" id="UP001255246">
    <property type="component" value="Unassembled WGS sequence"/>
</dbReference>
<name>A0ABU3ACS3_9FLAO</name>
<evidence type="ECO:0000313" key="2">
    <source>
        <dbReference type="EMBL" id="MDT0607784.1"/>
    </source>
</evidence>
<keyword evidence="1" id="KW-0732">Signal</keyword>
<sequence length="378" mass="42430">MKRSLTYKIAFAFMALLVFSNSNAQKKDNSETTQRIDDYLELLKLGYTEIEIFQDLGNVNFLTENYEAASFWYEKLFKIAQVETIPDSYKERYDFALNRSTSNTKTTNDIDWEASIRQDYTIKKRSEAQAVALNMPGKTMNEDFSPAMSITKNGKVAFFSQAVQTKPECGIFSKKEIVHEIYRAENRNGEWKNFKKVAVCPKYYSAKHPTVSADGSRLFFASNMPGTYGKYDIYVSEIKADGSLGLAKNLGPKVNTKKNDLYPSLADGSLLFYASDGRKGYGGLDLFAVQVEKNSVSKSINLGSQINSAHDDFSLSLSPENGMGYVMSNRDSKNKVSQVAITYSRSGAGFLAEKDDNELMKVLNDKTETDYSSTVFDN</sequence>
<protein>
    <submittedName>
        <fullName evidence="2">Cell envelope biogenesis protein OmpA</fullName>
    </submittedName>
</protein>
<dbReference type="InterPro" id="IPR011042">
    <property type="entry name" value="6-blade_b-propeller_TolB-like"/>
</dbReference>
<dbReference type="Gene3D" id="2.120.10.30">
    <property type="entry name" value="TolB, C-terminal domain"/>
    <property type="match status" value="1"/>
</dbReference>
<reference evidence="2 3" key="1">
    <citation type="submission" date="2023-09" db="EMBL/GenBank/DDBJ databases">
        <authorList>
            <person name="Rey-Velasco X."/>
        </authorList>
    </citation>
    <scope>NUCLEOTIDE SEQUENCE [LARGE SCALE GENOMIC DNA]</scope>
    <source>
        <strain evidence="2 3">F388</strain>
    </source>
</reference>
<accession>A0ABU3ACS3</accession>
<proteinExistence type="predicted"/>
<dbReference type="InterPro" id="IPR011659">
    <property type="entry name" value="WD40"/>
</dbReference>
<organism evidence="2 3">
    <name type="scientific">Croceitalea rosinachiae</name>
    <dbReference type="NCBI Taxonomy" id="3075596"/>
    <lineage>
        <taxon>Bacteria</taxon>
        <taxon>Pseudomonadati</taxon>
        <taxon>Bacteroidota</taxon>
        <taxon>Flavobacteriia</taxon>
        <taxon>Flavobacteriales</taxon>
        <taxon>Flavobacteriaceae</taxon>
        <taxon>Croceitalea</taxon>
    </lineage>
</organism>
<evidence type="ECO:0000313" key="3">
    <source>
        <dbReference type="Proteomes" id="UP001255246"/>
    </source>
</evidence>
<keyword evidence="3" id="KW-1185">Reference proteome</keyword>